<dbReference type="InterPro" id="IPR003154">
    <property type="entry name" value="S1/P1nuclease"/>
</dbReference>
<dbReference type="GO" id="GO:0003676">
    <property type="term" value="F:nucleic acid binding"/>
    <property type="evidence" value="ECO:0007669"/>
    <property type="project" value="InterPro"/>
</dbReference>
<dbReference type="PANTHER" id="PTHR33146:SF26">
    <property type="entry name" value="ENDONUCLEASE 4"/>
    <property type="match status" value="1"/>
</dbReference>
<dbReference type="InterPro" id="IPR008947">
    <property type="entry name" value="PLipase_C/P1_nuclease_dom_sf"/>
</dbReference>
<dbReference type="GO" id="GO:0006308">
    <property type="term" value="P:DNA catabolic process"/>
    <property type="evidence" value="ECO:0007669"/>
    <property type="project" value="InterPro"/>
</dbReference>
<reference evidence="9" key="1">
    <citation type="journal article" date="2018" name="Nat. Microbiol.">
        <title>Leveraging single-cell genomics to expand the fungal tree of life.</title>
        <authorList>
            <person name="Ahrendt S.R."/>
            <person name="Quandt C.A."/>
            <person name="Ciobanu D."/>
            <person name="Clum A."/>
            <person name="Salamov A."/>
            <person name="Andreopoulos B."/>
            <person name="Cheng J.F."/>
            <person name="Woyke T."/>
            <person name="Pelin A."/>
            <person name="Henrissat B."/>
            <person name="Reynolds N.K."/>
            <person name="Benny G.L."/>
            <person name="Smith M.E."/>
            <person name="James T.Y."/>
            <person name="Grigoriev I.V."/>
        </authorList>
    </citation>
    <scope>NUCLEOTIDE SEQUENCE [LARGE SCALE GENOMIC DNA]</scope>
</reference>
<dbReference type="GO" id="GO:0004519">
    <property type="term" value="F:endonuclease activity"/>
    <property type="evidence" value="ECO:0007669"/>
    <property type="project" value="UniProtKB-KW"/>
</dbReference>
<evidence type="ECO:0000313" key="9">
    <source>
        <dbReference type="Proteomes" id="UP000269721"/>
    </source>
</evidence>
<keyword evidence="7" id="KW-0325">Glycoprotein</keyword>
<dbReference type="OrthoDB" id="441446at2759"/>
<evidence type="ECO:0000256" key="4">
    <source>
        <dbReference type="ARBA" id="ARBA00022759"/>
    </source>
</evidence>
<keyword evidence="9" id="KW-1185">Reference proteome</keyword>
<keyword evidence="5" id="KW-0378">Hydrolase</keyword>
<dbReference type="Gene3D" id="1.10.575.10">
    <property type="entry name" value="P1 Nuclease"/>
    <property type="match status" value="1"/>
</dbReference>
<evidence type="ECO:0000256" key="7">
    <source>
        <dbReference type="ARBA" id="ARBA00023180"/>
    </source>
</evidence>
<accession>A0A4P9W7C0</accession>
<keyword evidence="4" id="KW-0255">Endonuclease</keyword>
<gene>
    <name evidence="8" type="ORF">BDK51DRAFT_32022</name>
</gene>
<dbReference type="Pfam" id="PF02265">
    <property type="entry name" value="S1-P1_nuclease"/>
    <property type="match status" value="1"/>
</dbReference>
<dbReference type="EMBL" id="KZ996769">
    <property type="protein sequence ID" value="RKO88359.1"/>
    <property type="molecule type" value="Genomic_DNA"/>
</dbReference>
<evidence type="ECO:0000313" key="8">
    <source>
        <dbReference type="EMBL" id="RKO88359.1"/>
    </source>
</evidence>
<evidence type="ECO:0000256" key="2">
    <source>
        <dbReference type="ARBA" id="ARBA00022722"/>
    </source>
</evidence>
<evidence type="ECO:0000256" key="1">
    <source>
        <dbReference type="ARBA" id="ARBA00009547"/>
    </source>
</evidence>
<proteinExistence type="inferred from homology"/>
<evidence type="ECO:0000256" key="6">
    <source>
        <dbReference type="ARBA" id="ARBA00023157"/>
    </source>
</evidence>
<comment type="similarity">
    <text evidence="1">Belongs to the nuclease type I family.</text>
</comment>
<dbReference type="GO" id="GO:0046872">
    <property type="term" value="F:metal ion binding"/>
    <property type="evidence" value="ECO:0007669"/>
    <property type="project" value="UniProtKB-KW"/>
</dbReference>
<dbReference type="PANTHER" id="PTHR33146">
    <property type="entry name" value="ENDONUCLEASE 4"/>
    <property type="match status" value="1"/>
</dbReference>
<organism evidence="8 9">
    <name type="scientific">Blyttiomyces helicus</name>
    <dbReference type="NCBI Taxonomy" id="388810"/>
    <lineage>
        <taxon>Eukaryota</taxon>
        <taxon>Fungi</taxon>
        <taxon>Fungi incertae sedis</taxon>
        <taxon>Chytridiomycota</taxon>
        <taxon>Chytridiomycota incertae sedis</taxon>
        <taxon>Chytridiomycetes</taxon>
        <taxon>Chytridiomycetes incertae sedis</taxon>
        <taxon>Blyttiomyces</taxon>
    </lineage>
</organism>
<dbReference type="GO" id="GO:0016788">
    <property type="term" value="F:hydrolase activity, acting on ester bonds"/>
    <property type="evidence" value="ECO:0007669"/>
    <property type="project" value="InterPro"/>
</dbReference>
<keyword evidence="2" id="KW-0540">Nuclease</keyword>
<dbReference type="SUPFAM" id="SSF48537">
    <property type="entry name" value="Phospholipase C/P1 nuclease"/>
    <property type="match status" value="1"/>
</dbReference>
<sequence length="241" mass="27289">MCRSAKMKCSDVTQPLHICNRERGENDVRTSLDRTGTKLHLNWDVCILVKRIKNDFKGNLTQWVSHLANEIKFDAHSSQAASWISSDSLTKTNSLGHLNASVAWATSANTFDCKVVWRHINRQPMPETKLSGDYYTQSVATVHLQIAKAGCQHWWKWRVEWRCALAADRHHHAHPDPKRDPRWKVQECLGRTPVLWQSTSLAGGSTNCFQNSQYIVSYQGVPPKSVFKLEGGDVGEVVVLV</sequence>
<dbReference type="AlphaFoldDB" id="A0A4P9W7C0"/>
<evidence type="ECO:0000256" key="3">
    <source>
        <dbReference type="ARBA" id="ARBA00022723"/>
    </source>
</evidence>
<name>A0A4P9W7C0_9FUNG</name>
<keyword evidence="6" id="KW-1015">Disulfide bond</keyword>
<keyword evidence="3" id="KW-0479">Metal-binding</keyword>
<dbReference type="Proteomes" id="UP000269721">
    <property type="component" value="Unassembled WGS sequence"/>
</dbReference>
<protein>
    <submittedName>
        <fullName evidence="8">S1/P1 nuclease-domain-containing protein</fullName>
    </submittedName>
</protein>
<evidence type="ECO:0000256" key="5">
    <source>
        <dbReference type="ARBA" id="ARBA00022801"/>
    </source>
</evidence>